<accession>A0A0E9QN57</accession>
<reference evidence="1" key="2">
    <citation type="journal article" date="2015" name="Fish Shellfish Immunol.">
        <title>Early steps in the European eel (Anguilla anguilla)-Vibrio vulnificus interaction in the gills: Role of the RtxA13 toxin.</title>
        <authorList>
            <person name="Callol A."/>
            <person name="Pajuelo D."/>
            <person name="Ebbesson L."/>
            <person name="Teles M."/>
            <person name="MacKenzie S."/>
            <person name="Amaro C."/>
        </authorList>
    </citation>
    <scope>NUCLEOTIDE SEQUENCE</scope>
</reference>
<organism evidence="1">
    <name type="scientific">Anguilla anguilla</name>
    <name type="common">European freshwater eel</name>
    <name type="synonym">Muraena anguilla</name>
    <dbReference type="NCBI Taxonomy" id="7936"/>
    <lineage>
        <taxon>Eukaryota</taxon>
        <taxon>Metazoa</taxon>
        <taxon>Chordata</taxon>
        <taxon>Craniata</taxon>
        <taxon>Vertebrata</taxon>
        <taxon>Euteleostomi</taxon>
        <taxon>Actinopterygii</taxon>
        <taxon>Neopterygii</taxon>
        <taxon>Teleostei</taxon>
        <taxon>Anguilliformes</taxon>
        <taxon>Anguillidae</taxon>
        <taxon>Anguilla</taxon>
    </lineage>
</organism>
<proteinExistence type="predicted"/>
<protein>
    <submittedName>
        <fullName evidence="1">Uncharacterized protein</fullName>
    </submittedName>
</protein>
<name>A0A0E9QN57_ANGAN</name>
<evidence type="ECO:0000313" key="1">
    <source>
        <dbReference type="EMBL" id="JAH18249.1"/>
    </source>
</evidence>
<dbReference type="EMBL" id="GBXM01090328">
    <property type="protein sequence ID" value="JAH18249.1"/>
    <property type="molecule type" value="Transcribed_RNA"/>
</dbReference>
<dbReference type="AlphaFoldDB" id="A0A0E9QN57"/>
<sequence>MIIIKRFFKQEKTWLASIFCFYVFLQSVNEVK</sequence>
<reference evidence="1" key="1">
    <citation type="submission" date="2014-11" db="EMBL/GenBank/DDBJ databases">
        <authorList>
            <person name="Amaro Gonzalez C."/>
        </authorList>
    </citation>
    <scope>NUCLEOTIDE SEQUENCE</scope>
</reference>